<evidence type="ECO:0000256" key="6">
    <source>
        <dbReference type="ARBA" id="ARBA00022801"/>
    </source>
</evidence>
<dbReference type="GO" id="GO:0009003">
    <property type="term" value="F:signal peptidase activity"/>
    <property type="evidence" value="ECO:0007669"/>
    <property type="project" value="UniProtKB-EC"/>
</dbReference>
<dbReference type="PROSITE" id="PS00760">
    <property type="entry name" value="SPASE_I_2"/>
    <property type="match status" value="1"/>
</dbReference>
<gene>
    <name evidence="11" type="primary">sipT_1</name>
    <name evidence="11" type="ORF">MAMMFC1_02559</name>
</gene>
<evidence type="ECO:0000313" key="12">
    <source>
        <dbReference type="Proteomes" id="UP000276437"/>
    </source>
</evidence>
<reference evidence="11 12" key="1">
    <citation type="journal article" date="2018" name="Int. J. Syst. Evol. Microbiol.">
        <title>Methylomusa anaerophila gen. nov., sp. nov., an anaerobic methanol-utilizing bacterium isolated from a microbial fuel cell.</title>
        <authorList>
            <person name="Amano N."/>
            <person name="Yamamuro A."/>
            <person name="Miyahara M."/>
            <person name="Kouzuma A."/>
            <person name="Abe T."/>
            <person name="Watanabe K."/>
        </authorList>
    </citation>
    <scope>NUCLEOTIDE SEQUENCE [LARGE SCALE GENOMIC DNA]</scope>
    <source>
        <strain evidence="11 12">MMFC1</strain>
    </source>
</reference>
<feature type="domain" description="Peptidase S26" evidence="10">
    <location>
        <begin position="8"/>
        <end position="186"/>
    </location>
</feature>
<dbReference type="GO" id="GO:0006465">
    <property type="term" value="P:signal peptide processing"/>
    <property type="evidence" value="ECO:0007669"/>
    <property type="project" value="InterPro"/>
</dbReference>
<dbReference type="NCBIfam" id="TIGR02227">
    <property type="entry name" value="sigpep_I_bact"/>
    <property type="match status" value="1"/>
</dbReference>
<feature type="transmembrane region" description="Helical" evidence="8">
    <location>
        <begin position="7"/>
        <end position="29"/>
    </location>
</feature>
<feature type="active site" evidence="7">
    <location>
        <position position="108"/>
    </location>
</feature>
<dbReference type="GO" id="GO:0004252">
    <property type="term" value="F:serine-type endopeptidase activity"/>
    <property type="evidence" value="ECO:0007669"/>
    <property type="project" value="InterPro"/>
</dbReference>
<dbReference type="InterPro" id="IPR036286">
    <property type="entry name" value="LexA/Signal_pep-like_sf"/>
</dbReference>
<evidence type="ECO:0000259" key="10">
    <source>
        <dbReference type="Pfam" id="PF10502"/>
    </source>
</evidence>
<comment type="subcellular location">
    <subcellularLocation>
        <location evidence="2">Cell membrane</location>
        <topology evidence="2">Single-pass type II membrane protein</topology>
    </subcellularLocation>
    <subcellularLocation>
        <location evidence="9">Membrane</location>
        <topology evidence="9">Single-pass type II membrane protein</topology>
    </subcellularLocation>
</comment>
<proteinExistence type="inferred from homology"/>
<keyword evidence="5 8" id="KW-0645">Protease</keyword>
<dbReference type="PRINTS" id="PR00727">
    <property type="entry name" value="LEADERPTASE"/>
</dbReference>
<evidence type="ECO:0000256" key="1">
    <source>
        <dbReference type="ARBA" id="ARBA00000677"/>
    </source>
</evidence>
<dbReference type="EC" id="3.4.21.89" evidence="4 8"/>
<protein>
    <recommendedName>
        <fullName evidence="4 8">Signal peptidase I</fullName>
        <ecNumber evidence="4 8">3.4.21.89</ecNumber>
    </recommendedName>
</protein>
<evidence type="ECO:0000313" key="11">
    <source>
        <dbReference type="EMBL" id="BBB91874.1"/>
    </source>
</evidence>
<feature type="active site" evidence="7">
    <location>
        <position position="38"/>
    </location>
</feature>
<keyword evidence="8" id="KW-1133">Transmembrane helix</keyword>
<organism evidence="11 12">
    <name type="scientific">Methylomusa anaerophila</name>
    <dbReference type="NCBI Taxonomy" id="1930071"/>
    <lineage>
        <taxon>Bacteria</taxon>
        <taxon>Bacillati</taxon>
        <taxon>Bacillota</taxon>
        <taxon>Negativicutes</taxon>
        <taxon>Selenomonadales</taxon>
        <taxon>Sporomusaceae</taxon>
        <taxon>Methylomusa</taxon>
    </lineage>
</organism>
<evidence type="ECO:0000256" key="7">
    <source>
        <dbReference type="PIRSR" id="PIRSR600223-1"/>
    </source>
</evidence>
<dbReference type="Proteomes" id="UP000276437">
    <property type="component" value="Chromosome"/>
</dbReference>
<comment type="catalytic activity">
    <reaction evidence="1 8">
        <text>Cleavage of hydrophobic, N-terminal signal or leader sequences from secreted and periplasmic proteins.</text>
        <dbReference type="EC" id="3.4.21.89"/>
    </reaction>
</comment>
<evidence type="ECO:0000256" key="9">
    <source>
        <dbReference type="RuleBase" id="RU362042"/>
    </source>
</evidence>
<keyword evidence="8" id="KW-0812">Transmembrane</keyword>
<comment type="similarity">
    <text evidence="3 9">Belongs to the peptidase S26 family.</text>
</comment>
<dbReference type="OrthoDB" id="9802919at2"/>
<dbReference type="KEGG" id="mana:MAMMFC1_02559"/>
<dbReference type="CDD" id="cd06530">
    <property type="entry name" value="S26_SPase_I"/>
    <property type="match status" value="1"/>
</dbReference>
<evidence type="ECO:0000256" key="5">
    <source>
        <dbReference type="ARBA" id="ARBA00022670"/>
    </source>
</evidence>
<dbReference type="InterPro" id="IPR000223">
    <property type="entry name" value="Pept_S26A_signal_pept_1"/>
</dbReference>
<dbReference type="Pfam" id="PF10502">
    <property type="entry name" value="Peptidase_S26"/>
    <property type="match status" value="1"/>
</dbReference>
<keyword evidence="12" id="KW-1185">Reference proteome</keyword>
<evidence type="ECO:0000256" key="8">
    <source>
        <dbReference type="RuleBase" id="RU003993"/>
    </source>
</evidence>
<dbReference type="InterPro" id="IPR019756">
    <property type="entry name" value="Pept_S26A_signal_pept_1_Ser-AS"/>
</dbReference>
<dbReference type="InterPro" id="IPR019533">
    <property type="entry name" value="Peptidase_S26"/>
</dbReference>
<dbReference type="SUPFAM" id="SSF51306">
    <property type="entry name" value="LexA/Signal peptidase"/>
    <property type="match status" value="1"/>
</dbReference>
<evidence type="ECO:0000256" key="2">
    <source>
        <dbReference type="ARBA" id="ARBA00004401"/>
    </source>
</evidence>
<name>A0A348ALC6_9FIRM</name>
<dbReference type="RefSeq" id="WP_126308841.1">
    <property type="nucleotide sequence ID" value="NZ_AP018449.1"/>
</dbReference>
<dbReference type="GO" id="GO:0005886">
    <property type="term" value="C:plasma membrane"/>
    <property type="evidence" value="ECO:0007669"/>
    <property type="project" value="UniProtKB-SubCell"/>
</dbReference>
<evidence type="ECO:0000256" key="4">
    <source>
        <dbReference type="ARBA" id="ARBA00013208"/>
    </source>
</evidence>
<evidence type="ECO:0000256" key="3">
    <source>
        <dbReference type="ARBA" id="ARBA00009370"/>
    </source>
</evidence>
<dbReference type="PANTHER" id="PTHR43390">
    <property type="entry name" value="SIGNAL PEPTIDASE I"/>
    <property type="match status" value="1"/>
</dbReference>
<sequence length="188" mass="21364">MKLLRELLDWVYSITIAFALALVINAFLFQPTRVQGSSMEPTLENNNYLFVSKISHTLGQLPDYSDIVIIDSRVLRERSWKDDISDPLNTYLAVTKVINDSDHHIWVKRVIGKPGDTLEFKDGKVYRNGTALDEPYVKEAMQYASAQKIVVPENKVFVMGDNRNNSKDSRYIGPVPANHVLGRVVLKI</sequence>
<dbReference type="PROSITE" id="PS00761">
    <property type="entry name" value="SPASE_I_3"/>
    <property type="match status" value="1"/>
</dbReference>
<dbReference type="PROSITE" id="PS00501">
    <property type="entry name" value="SPASE_I_1"/>
    <property type="match status" value="1"/>
</dbReference>
<accession>A0A348ALC6</accession>
<dbReference type="PANTHER" id="PTHR43390:SF1">
    <property type="entry name" value="CHLOROPLAST PROCESSING PEPTIDASE"/>
    <property type="match status" value="1"/>
</dbReference>
<keyword evidence="8" id="KW-0472">Membrane</keyword>
<dbReference type="EMBL" id="AP018449">
    <property type="protein sequence ID" value="BBB91874.1"/>
    <property type="molecule type" value="Genomic_DNA"/>
</dbReference>
<dbReference type="InterPro" id="IPR019758">
    <property type="entry name" value="Pept_S26A_signal_pept_1_CS"/>
</dbReference>
<dbReference type="AlphaFoldDB" id="A0A348ALC6"/>
<dbReference type="InterPro" id="IPR019757">
    <property type="entry name" value="Pept_S26A_signal_pept_1_Lys-AS"/>
</dbReference>
<keyword evidence="6 8" id="KW-0378">Hydrolase</keyword>
<dbReference type="Gene3D" id="2.10.109.10">
    <property type="entry name" value="Umud Fragment, subunit A"/>
    <property type="match status" value="1"/>
</dbReference>